<sequence length="989" mass="109875">MSASEKWFDKTPARLFFSDVQAITDAKATLLAAAQSAGADRLASSIENKDDALSDFLAKIMCLSPFLRGGILNFAGNLEVLFDQGLNKRIQSLLDEALQLGSTDDMSEAELMTRLRKLKHEAHMLIALGDLAQCHSVANTTNFLSQLAENCLTSAVNWLLKSTAQSGKIHINDLQDPSKDCGLVILGMGKLGGRELNYSSDIDIVIYFDLDAKGLQFADGQDPTEVMSRFVRRLVRIMQERTGDGYVFRTDLRLRPDPGATPLAINVEAALNYYESRGQNWERAAFIKARSVAGDHQASARFLNELKPFIWRKYLDYAAISDVQSIKRQIHAHKGHGKIAVHGHNLKLGRGGIREIEFFVQTQQLIAGGRAESLRHRETVEMLNRLTDEHWIDADVRDEMTAAYSFLRRAEHAVQMVADEQTHDLPQSDEDLAVIAGLLGIDGVAAFSAELMTHLKIVEKHFGDLFEDGQTLSGPAGNLVFTGGDPDPDTLTNLHAMGFERAIDIWNIIRTWHFGRYRSLSSAKAREQLTVLVPNLLDSFAQFGQADETLIKFDKLLAGLPAGVQLLSMLNSNRQLLGLMSKILSSAPRLANIVTARPLIFDGMLEPAFFERMPDHSELQERLNFFVGEGRVYEDVLDRLRIFAAEQRFLIGVRMLTGSIDPETTAKALSALADMLLEKALIAVTDEVEAKHGTIEGASMCLVALGKLGSKEMTAGSDVDLMLIYDAPDELAESNGEKPLAPSQYFARLTQRLIAALSAPTAEGVLYEVDFRLRPSGNKGPLATSLKAFSKYQRDDAWTWEHMALTRARPICGDTQLMERFSAERSAIICIERDRAKTIADIGSMRLRLQKEKPAKSIWNLKMVAGGIVDIEFLTQYWMLTDLPNCKGDLTNRNLNTHGASDILKLLDEEIIAENDREELIAALDIYSKISQLIALCSAEEFDPQNATKGLIEELCAATNMPDIIQLEAHLQEHTRAVRSIFEQYIPLE</sequence>
<evidence type="ECO:0000313" key="11">
    <source>
        <dbReference type="Proteomes" id="UP001477870"/>
    </source>
</evidence>
<dbReference type="EC" id="2.7.7.42" evidence="7"/>
<dbReference type="HAMAP" id="MF_00802">
    <property type="entry name" value="GlnE"/>
    <property type="match status" value="1"/>
</dbReference>
<dbReference type="Pfam" id="PF08335">
    <property type="entry name" value="GlnD_UR_UTase"/>
    <property type="match status" value="1"/>
</dbReference>
<dbReference type="RefSeq" id="WP_342848706.1">
    <property type="nucleotide sequence ID" value="NZ_JBBMQO010000006.1"/>
</dbReference>
<proteinExistence type="inferred from homology"/>
<keyword evidence="4 7" id="KW-0067">ATP-binding</keyword>
<comment type="catalytic activity">
    <reaction evidence="7">
        <text>[glutamine synthetase]-O(4)-(5'-adenylyl)-L-tyrosine + phosphate = [glutamine synthetase]-L-tyrosine + ADP</text>
        <dbReference type="Rhea" id="RHEA:43716"/>
        <dbReference type="Rhea" id="RHEA-COMP:10660"/>
        <dbReference type="Rhea" id="RHEA-COMP:10661"/>
        <dbReference type="ChEBI" id="CHEBI:43474"/>
        <dbReference type="ChEBI" id="CHEBI:46858"/>
        <dbReference type="ChEBI" id="CHEBI:83624"/>
        <dbReference type="ChEBI" id="CHEBI:456216"/>
        <dbReference type="EC" id="2.7.7.89"/>
    </reaction>
</comment>
<protein>
    <recommendedName>
        <fullName evidence="7">Bifunctional glutamine synthetase adenylyltransferase/adenylyl-removing enzyme</fullName>
    </recommendedName>
    <alternativeName>
        <fullName evidence="7">ATP:glutamine synthetase adenylyltransferase</fullName>
    </alternativeName>
    <alternativeName>
        <fullName evidence="7">ATase</fullName>
    </alternativeName>
    <domain>
        <recommendedName>
            <fullName evidence="7">Glutamine synthetase adenylyl-L-tyrosine phosphorylase</fullName>
            <ecNumber evidence="7">2.7.7.89</ecNumber>
        </recommendedName>
        <alternativeName>
            <fullName evidence="7">Adenylyl removase</fullName>
            <shortName evidence="7">AR</shortName>
            <shortName evidence="7">AT-N</shortName>
        </alternativeName>
    </domain>
    <domain>
        <recommendedName>
            <fullName evidence="7">Glutamine synthetase adenylyl transferase</fullName>
            <ecNumber evidence="7">2.7.7.42</ecNumber>
        </recommendedName>
        <alternativeName>
            <fullName evidence="7">Adenylyl transferase</fullName>
            <shortName evidence="7">AT</shortName>
            <shortName evidence="7">AT-C</shortName>
        </alternativeName>
    </domain>
</protein>
<dbReference type="InterPro" id="IPR023057">
    <property type="entry name" value="GlnE"/>
</dbReference>
<dbReference type="Gene3D" id="1.20.120.1510">
    <property type="match status" value="1"/>
</dbReference>
<dbReference type="NCBIfam" id="NF008292">
    <property type="entry name" value="PRK11072.1"/>
    <property type="match status" value="1"/>
</dbReference>
<comment type="catalytic activity">
    <reaction evidence="7">
        <text>[glutamine synthetase]-L-tyrosine + ATP = [glutamine synthetase]-O(4)-(5'-adenylyl)-L-tyrosine + diphosphate</text>
        <dbReference type="Rhea" id="RHEA:18589"/>
        <dbReference type="Rhea" id="RHEA-COMP:10660"/>
        <dbReference type="Rhea" id="RHEA-COMP:10661"/>
        <dbReference type="ChEBI" id="CHEBI:30616"/>
        <dbReference type="ChEBI" id="CHEBI:33019"/>
        <dbReference type="ChEBI" id="CHEBI:46858"/>
        <dbReference type="ChEBI" id="CHEBI:83624"/>
        <dbReference type="EC" id="2.7.7.42"/>
    </reaction>
</comment>
<dbReference type="InterPro" id="IPR005190">
    <property type="entry name" value="GlnE_rpt_dom"/>
</dbReference>
<reference evidence="10 11" key="1">
    <citation type="submission" date="2024-03" db="EMBL/GenBank/DDBJ databases">
        <title>Community enrichment and isolation of bacterial strains for fucoidan degradation.</title>
        <authorList>
            <person name="Sichert A."/>
        </authorList>
    </citation>
    <scope>NUCLEOTIDE SEQUENCE [LARGE SCALE GENOMIC DNA]</scope>
    <source>
        <strain evidence="10 11">AS62</strain>
    </source>
</reference>
<keyword evidence="6 7" id="KW-0511">Multifunctional enzyme</keyword>
<evidence type="ECO:0000259" key="8">
    <source>
        <dbReference type="Pfam" id="PF03710"/>
    </source>
</evidence>
<evidence type="ECO:0000256" key="3">
    <source>
        <dbReference type="ARBA" id="ARBA00022741"/>
    </source>
</evidence>
<name>A0ABU9T9N8_9HYPH</name>
<feature type="region of interest" description="Adenylyl transferase" evidence="7">
    <location>
        <begin position="473"/>
        <end position="989"/>
    </location>
</feature>
<dbReference type="EC" id="2.7.7.89" evidence="7"/>
<organism evidence="10 11">
    <name type="scientific">Ahrensia kielensis</name>
    <dbReference type="NCBI Taxonomy" id="76980"/>
    <lineage>
        <taxon>Bacteria</taxon>
        <taxon>Pseudomonadati</taxon>
        <taxon>Pseudomonadota</taxon>
        <taxon>Alphaproteobacteria</taxon>
        <taxon>Hyphomicrobiales</taxon>
        <taxon>Ahrensiaceae</taxon>
        <taxon>Ahrensia</taxon>
    </lineage>
</organism>
<feature type="domain" description="Glutamate-ammonia ligase adenylyltransferase repeated" evidence="8">
    <location>
        <begin position="57"/>
        <end position="304"/>
    </location>
</feature>
<dbReference type="Gene3D" id="1.20.120.330">
    <property type="entry name" value="Nucleotidyltransferases domain 2"/>
    <property type="match status" value="2"/>
</dbReference>
<keyword evidence="2 7" id="KW-0548">Nucleotidyltransferase</keyword>
<evidence type="ECO:0000256" key="5">
    <source>
        <dbReference type="ARBA" id="ARBA00022842"/>
    </source>
</evidence>
<keyword evidence="5 7" id="KW-0460">Magnesium</keyword>
<feature type="domain" description="PII-uridylyltransferase/Glutamine-synthetase adenylyltransferase" evidence="9">
    <location>
        <begin position="326"/>
        <end position="466"/>
    </location>
</feature>
<keyword evidence="11" id="KW-1185">Reference proteome</keyword>
<dbReference type="SUPFAM" id="SSF81301">
    <property type="entry name" value="Nucleotidyltransferase"/>
    <property type="match status" value="2"/>
</dbReference>
<dbReference type="InterPro" id="IPR013546">
    <property type="entry name" value="PII_UdlTrfase/GS_AdlTrfase"/>
</dbReference>
<evidence type="ECO:0000256" key="6">
    <source>
        <dbReference type="ARBA" id="ARBA00023268"/>
    </source>
</evidence>
<dbReference type="Proteomes" id="UP001477870">
    <property type="component" value="Unassembled WGS sequence"/>
</dbReference>
<evidence type="ECO:0000256" key="4">
    <source>
        <dbReference type="ARBA" id="ARBA00022840"/>
    </source>
</evidence>
<evidence type="ECO:0000313" key="10">
    <source>
        <dbReference type="EMBL" id="MEM5502386.1"/>
    </source>
</evidence>
<comment type="function">
    <text evidence="7">Involved in the regulation of glutamine synthetase GlnA, a key enzyme in the process to assimilate ammonia. When cellular nitrogen levels are high, the C-terminal adenylyl transferase (AT) inactivates GlnA by covalent transfer of an adenylyl group from ATP to specific tyrosine residue of GlnA, thus reducing its activity. Conversely, when nitrogen levels are low, the N-terminal adenylyl removase (AR) activates GlnA by removing the adenylyl group by phosphorolysis, increasing its activity. The regulatory region of GlnE binds the signal transduction protein PII (GlnB) which indicates the nitrogen status of the cell.</text>
</comment>
<comment type="cofactor">
    <cofactor evidence="7">
        <name>Mg(2+)</name>
        <dbReference type="ChEBI" id="CHEBI:18420"/>
    </cofactor>
</comment>
<dbReference type="PANTHER" id="PTHR30621:SF0">
    <property type="entry name" value="BIFUNCTIONAL GLUTAMINE SYNTHETASE ADENYLYLTRANSFERASE_ADENYLYL-REMOVING ENZYME"/>
    <property type="match status" value="1"/>
</dbReference>
<keyword evidence="1 7" id="KW-0808">Transferase</keyword>
<evidence type="ECO:0000256" key="2">
    <source>
        <dbReference type="ARBA" id="ARBA00022695"/>
    </source>
</evidence>
<dbReference type="EMBL" id="JBBMQO010000006">
    <property type="protein sequence ID" value="MEM5502386.1"/>
    <property type="molecule type" value="Genomic_DNA"/>
</dbReference>
<evidence type="ECO:0000256" key="7">
    <source>
        <dbReference type="HAMAP-Rule" id="MF_00802"/>
    </source>
</evidence>
<gene>
    <name evidence="7" type="primary">glnE</name>
    <name evidence="10" type="ORF">WNY59_12395</name>
</gene>
<dbReference type="CDD" id="cd05401">
    <property type="entry name" value="NT_GlnE_GlnD_like"/>
    <property type="match status" value="2"/>
</dbReference>
<comment type="caution">
    <text evidence="10">The sequence shown here is derived from an EMBL/GenBank/DDBJ whole genome shotgun (WGS) entry which is preliminary data.</text>
</comment>
<dbReference type="NCBIfam" id="NF010706">
    <property type="entry name" value="PRK14108.1"/>
    <property type="match status" value="1"/>
</dbReference>
<dbReference type="GO" id="GO:0047388">
    <property type="term" value="F:[glutamine synthetase]-adenylyl-L-tyrosine phosphorylase activity"/>
    <property type="evidence" value="ECO:0007669"/>
    <property type="project" value="UniProtKB-EC"/>
</dbReference>
<dbReference type="SUPFAM" id="SSF81593">
    <property type="entry name" value="Nucleotidyltransferase substrate binding subunit/domain"/>
    <property type="match status" value="2"/>
</dbReference>
<evidence type="ECO:0000259" key="9">
    <source>
        <dbReference type="Pfam" id="PF08335"/>
    </source>
</evidence>
<keyword evidence="3 7" id="KW-0547">Nucleotide-binding</keyword>
<dbReference type="InterPro" id="IPR043519">
    <property type="entry name" value="NT_sf"/>
</dbReference>
<dbReference type="Pfam" id="PF03710">
    <property type="entry name" value="GlnE"/>
    <property type="match status" value="2"/>
</dbReference>
<evidence type="ECO:0000256" key="1">
    <source>
        <dbReference type="ARBA" id="ARBA00022679"/>
    </source>
</evidence>
<dbReference type="PANTHER" id="PTHR30621">
    <property type="entry name" value="GLUTAMINE SYNTHETASE ADENYLYLTRANSFERASE"/>
    <property type="match status" value="1"/>
</dbReference>
<comment type="similarity">
    <text evidence="7">Belongs to the GlnE family.</text>
</comment>
<accession>A0ABU9T9N8</accession>
<feature type="region of interest" description="Adenylyl removase" evidence="7">
    <location>
        <begin position="1"/>
        <end position="469"/>
    </location>
</feature>
<feature type="domain" description="Glutamate-ammonia ligase adenylyltransferase repeated" evidence="8">
    <location>
        <begin position="580"/>
        <end position="822"/>
    </location>
</feature>
<dbReference type="Gene3D" id="3.30.460.10">
    <property type="entry name" value="Beta Polymerase, domain 2"/>
    <property type="match status" value="2"/>
</dbReference>